<dbReference type="CDD" id="cd05233">
    <property type="entry name" value="SDR_c"/>
    <property type="match status" value="1"/>
</dbReference>
<dbReference type="RefSeq" id="WP_145747193.1">
    <property type="nucleotide sequence ID" value="NZ_VIVL01000015.1"/>
</dbReference>
<evidence type="ECO:0000256" key="1">
    <source>
        <dbReference type="ARBA" id="ARBA00006484"/>
    </source>
</evidence>
<comment type="caution">
    <text evidence="3">The sequence shown here is derived from an EMBL/GenBank/DDBJ whole genome shotgun (WGS) entry which is preliminary data.</text>
</comment>
<evidence type="ECO:0000259" key="2">
    <source>
        <dbReference type="SMART" id="SM00822"/>
    </source>
</evidence>
<feature type="domain" description="Ketoreductase" evidence="2">
    <location>
        <begin position="11"/>
        <end position="191"/>
    </location>
</feature>
<dbReference type="InterPro" id="IPR036291">
    <property type="entry name" value="NAD(P)-bd_dom_sf"/>
</dbReference>
<dbReference type="PANTHER" id="PTHR43943">
    <property type="entry name" value="DEHYDROGENASE/REDUCTASE (SDR FAMILY) MEMBER 4"/>
    <property type="match status" value="1"/>
</dbReference>
<comment type="similarity">
    <text evidence="1">Belongs to the short-chain dehydrogenases/reductases (SDR) family.</text>
</comment>
<gene>
    <name evidence="3" type="ORF">FB547_11589</name>
</gene>
<dbReference type="OrthoDB" id="9803333at2"/>
<dbReference type="SMART" id="SM00822">
    <property type="entry name" value="PKS_KR"/>
    <property type="match status" value="1"/>
</dbReference>
<dbReference type="InterPro" id="IPR020904">
    <property type="entry name" value="Sc_DH/Rdtase_CS"/>
</dbReference>
<dbReference type="PROSITE" id="PS00061">
    <property type="entry name" value="ADH_SHORT"/>
    <property type="match status" value="1"/>
</dbReference>
<evidence type="ECO:0000313" key="4">
    <source>
        <dbReference type="Proteomes" id="UP000319722"/>
    </source>
</evidence>
<dbReference type="PANTHER" id="PTHR43943:SF2">
    <property type="entry name" value="DEHYDROGENASE_REDUCTASE 4"/>
    <property type="match status" value="1"/>
</dbReference>
<dbReference type="FunFam" id="3.40.50.720:FF:000084">
    <property type="entry name" value="Short-chain dehydrogenase reductase"/>
    <property type="match status" value="1"/>
</dbReference>
<evidence type="ECO:0000313" key="3">
    <source>
        <dbReference type="EMBL" id="TWD75876.1"/>
    </source>
</evidence>
<dbReference type="PRINTS" id="PR00081">
    <property type="entry name" value="GDHRDH"/>
</dbReference>
<organism evidence="3 4">
    <name type="scientific">Variovorax beijingensis</name>
    <dbReference type="NCBI Taxonomy" id="2496117"/>
    <lineage>
        <taxon>Bacteria</taxon>
        <taxon>Pseudomonadati</taxon>
        <taxon>Pseudomonadota</taxon>
        <taxon>Betaproteobacteria</taxon>
        <taxon>Burkholderiales</taxon>
        <taxon>Comamonadaceae</taxon>
        <taxon>Variovorax</taxon>
    </lineage>
</organism>
<dbReference type="Proteomes" id="UP000319722">
    <property type="component" value="Unassembled WGS sequence"/>
</dbReference>
<name>A0A561BAD1_9BURK</name>
<dbReference type="SUPFAM" id="SSF51735">
    <property type="entry name" value="NAD(P)-binding Rossmann-fold domains"/>
    <property type="match status" value="1"/>
</dbReference>
<sequence>MNYKGFDLAGRVAIVTGSTSGMGLAIARGLAQCGAQVIVSSHLQSDTDAAVSLLASEGFDVKGIPCDITNLDGVKRFAEESKRAFGRVDIVVCHAAGPVPVGPIADTDIDQLGALLLTTVRNNLVLVRQFLPEMAERRYGSVLMTSSIASERASPALGAYGAAKAALNGVVRSIAAEWGQWNVRANALAPSMVRTAFSQIMLNTPEAEKAMAAKSPSNRIAEPDDVVGAAILLASPAGSYISGQTLLIDGGRSII</sequence>
<reference evidence="3 4" key="1">
    <citation type="submission" date="2019-06" db="EMBL/GenBank/DDBJ databases">
        <title>Sorghum-associated microbial communities from plants grown in Nebraska, USA.</title>
        <authorList>
            <person name="Schachtman D."/>
        </authorList>
    </citation>
    <scope>NUCLEOTIDE SEQUENCE [LARGE SCALE GENOMIC DNA]</scope>
    <source>
        <strain evidence="3 4">T529</strain>
    </source>
</reference>
<dbReference type="AlphaFoldDB" id="A0A561BAD1"/>
<dbReference type="EMBL" id="VIVL01000015">
    <property type="protein sequence ID" value="TWD75876.1"/>
    <property type="molecule type" value="Genomic_DNA"/>
</dbReference>
<dbReference type="Gene3D" id="3.40.50.720">
    <property type="entry name" value="NAD(P)-binding Rossmann-like Domain"/>
    <property type="match status" value="1"/>
</dbReference>
<dbReference type="InterPro" id="IPR002347">
    <property type="entry name" value="SDR_fam"/>
</dbReference>
<dbReference type="InterPro" id="IPR057326">
    <property type="entry name" value="KR_dom"/>
</dbReference>
<accession>A0A561BAD1</accession>
<protein>
    <submittedName>
        <fullName evidence="3">NAD(P)-dependent dehydrogenase (Short-subunit alcohol dehydrogenase family)</fullName>
    </submittedName>
</protein>
<proteinExistence type="inferred from homology"/>
<dbReference type="Pfam" id="PF13561">
    <property type="entry name" value="adh_short_C2"/>
    <property type="match status" value="1"/>
</dbReference>